<dbReference type="SMART" id="SM00052">
    <property type="entry name" value="EAL"/>
    <property type="match status" value="1"/>
</dbReference>
<dbReference type="SUPFAM" id="SSF55073">
    <property type="entry name" value="Nucleotide cyclase"/>
    <property type="match status" value="1"/>
</dbReference>
<dbReference type="SMART" id="SM00267">
    <property type="entry name" value="GGDEF"/>
    <property type="match status" value="1"/>
</dbReference>
<dbReference type="CDD" id="cd01335">
    <property type="entry name" value="Radical_SAM"/>
    <property type="match status" value="1"/>
</dbReference>
<dbReference type="NCBIfam" id="TIGR03916">
    <property type="entry name" value="rSAM_link_UDG"/>
    <property type="match status" value="1"/>
</dbReference>
<dbReference type="Pfam" id="PF00990">
    <property type="entry name" value="GGDEF"/>
    <property type="match status" value="1"/>
</dbReference>
<dbReference type="CDD" id="cd01949">
    <property type="entry name" value="GGDEF"/>
    <property type="match status" value="1"/>
</dbReference>
<dbReference type="Pfam" id="PF00563">
    <property type="entry name" value="EAL"/>
    <property type="match status" value="1"/>
</dbReference>
<dbReference type="Gene3D" id="3.20.20.70">
    <property type="entry name" value="Aldolase class I"/>
    <property type="match status" value="1"/>
</dbReference>
<dbReference type="InterPro" id="IPR010994">
    <property type="entry name" value="RuvA_2-like"/>
</dbReference>
<dbReference type="SMART" id="SM00065">
    <property type="entry name" value="GAF"/>
    <property type="match status" value="1"/>
</dbReference>
<evidence type="ECO:0000256" key="1">
    <source>
        <dbReference type="ARBA" id="ARBA00001966"/>
    </source>
</evidence>
<evidence type="ECO:0000313" key="10">
    <source>
        <dbReference type="EMBL" id="MDF2954113.1"/>
    </source>
</evidence>
<dbReference type="PROSITE" id="PS50887">
    <property type="entry name" value="GGDEF"/>
    <property type="match status" value="1"/>
</dbReference>
<dbReference type="InterPro" id="IPR029016">
    <property type="entry name" value="GAF-like_dom_sf"/>
</dbReference>
<keyword evidence="4" id="KW-0408">Iron</keyword>
<dbReference type="Gene3D" id="3.30.450.20">
    <property type="entry name" value="PAS domain"/>
    <property type="match status" value="2"/>
</dbReference>
<dbReference type="PROSITE" id="PS50112">
    <property type="entry name" value="PAS"/>
    <property type="match status" value="1"/>
</dbReference>
<dbReference type="SUPFAM" id="SSF55781">
    <property type="entry name" value="GAF domain-like"/>
    <property type="match status" value="1"/>
</dbReference>
<dbReference type="CDD" id="cd00130">
    <property type="entry name" value="PAS"/>
    <property type="match status" value="1"/>
</dbReference>
<dbReference type="InterPro" id="IPR029787">
    <property type="entry name" value="Nucleotide_cyclase"/>
</dbReference>
<protein>
    <submittedName>
        <fullName evidence="10">GGDEF domain</fullName>
    </submittedName>
</protein>
<sequence>MIKKDTYTKLKILSQAAEFDNVCTGSGKRIKINTYNFTRGLGGIHYVWLSNGKCFPLLKVLYTNFCINNCKYCYHRRKNDIRRTSFTPKELAELTTDLYRKGHIKGLFLSSGIYPSSDDTMEQMIKTVEILRRKHGFKAYIHLKILPGTSEELIKKAILLANRVSCNIELPTQESLKRLAPDKEQKSLVATLAKIKSLKEELEKESSTSTQLIIGVTPDTDKTILKLSQNLYKKDLVKRVYYSAYIPVNRDKDLPSEKPPYLREYRLYQADWLLRFYGFSLEELFDKEENLDIKIDPKLRWALSHPEFFPVEITKADYWELIKVPGIGPTSAKRLIEIRKKEVIGEEALKRLRISLKKVTPFITIRGKTLFKGFRKIFIEKKTTFENYQSFLKVVMNSAKYFEISKIKELSEILLKNPFIGILIYREKYIYANPFICELLEYTQEEFSQLKPEDIIYFEKDKKRVREIAKRRSKGERFLMTWKDMVLRTKRDKKVYALVSSITVLYEGKPSGLLMIIDITKKVRIEKLLKMLREINQKLVEVKSEKEFFNKISKILTDTYGMRLIWIGVPDYETRLIKPVYSFGVAVDYLKKIKVSMEESVPEGRGPVGRAFREDKIQIIADTETDPKFSPWRKPALKLGLRSVAAIPIKIEDEIKYVLALYADEPSFFEEENREILEELKRDLEFGIKKLELFRREKIFAETLRNLEEVVISLNQEGTIMFINEKGSKILGFSQDKLIGKPIEILGFKFKGENLANFFKARLDKPLRIPVSIETSKGTLWFDMKINAIKLDEEFFRYILIAEDVSKILEFEDMLDKARFMDPLTKLLNYEGFRKRVKNIFPFISEEGALIIVDLCDFTYINTMFGHEGGNFCLEEIARRLEPLKNKGLVSRAFSDTFVVFFYHLKDKRQIFEILKTLKDLISEPMKLKNETVKIDFNAGVAIFPQDGKSFEELWKNANLALNEAKRKGKGTVEFYSSLIGKKIDIYFKSESLVKRAFEEELFVFYYQPYFDVNTLKIAGLEALVRIKEKDGTLHLPSEFLEYLENSPYLRDFEEWGIKTLEEKILKWKISISFNISGKSSVDLDFAKRLTKRFRSKQFFSNLIIEITERVIVQNVEEIKELVKFFKSQGIKVALDDFGIGYSSLSYLKEIPFDILKIDRIFIKEMLKSRKEIALIKNMIDIGHSFDMKVLAEGVETKEQLQYLDIMGCDYVQGFYLAKPMPEEEIEKLLTTK</sequence>
<dbReference type="InterPro" id="IPR052155">
    <property type="entry name" value="Biofilm_reg_signaling"/>
</dbReference>
<evidence type="ECO:0000259" key="9">
    <source>
        <dbReference type="PROSITE" id="PS51918"/>
    </source>
</evidence>
<dbReference type="Gene3D" id="3.30.450.40">
    <property type="match status" value="1"/>
</dbReference>
<keyword evidence="3" id="KW-0479">Metal-binding</keyword>
<dbReference type="SMART" id="SM00729">
    <property type="entry name" value="Elp3"/>
    <property type="match status" value="1"/>
</dbReference>
<evidence type="ECO:0000256" key="4">
    <source>
        <dbReference type="ARBA" id="ARBA00023004"/>
    </source>
</evidence>
<feature type="domain" description="EAL" evidence="7">
    <location>
        <begin position="987"/>
        <end position="1233"/>
    </location>
</feature>
<dbReference type="AlphaFoldDB" id="A0AAE3P4X9"/>
<keyword evidence="5" id="KW-0411">Iron-sulfur</keyword>
<evidence type="ECO:0000259" key="8">
    <source>
        <dbReference type="PROSITE" id="PS50887"/>
    </source>
</evidence>
<dbReference type="Gene3D" id="3.20.20.450">
    <property type="entry name" value="EAL domain"/>
    <property type="match status" value="1"/>
</dbReference>
<dbReference type="GO" id="GO:0003824">
    <property type="term" value="F:catalytic activity"/>
    <property type="evidence" value="ECO:0007669"/>
    <property type="project" value="InterPro"/>
</dbReference>
<dbReference type="EMBL" id="JAPHEG010000006">
    <property type="protein sequence ID" value="MDF2954113.1"/>
    <property type="molecule type" value="Genomic_DNA"/>
</dbReference>
<dbReference type="GO" id="GO:0046872">
    <property type="term" value="F:metal ion binding"/>
    <property type="evidence" value="ECO:0007669"/>
    <property type="project" value="UniProtKB-KW"/>
</dbReference>
<dbReference type="InterPro" id="IPR000160">
    <property type="entry name" value="GGDEF_dom"/>
</dbReference>
<evidence type="ECO:0000259" key="7">
    <source>
        <dbReference type="PROSITE" id="PS50883"/>
    </source>
</evidence>
<feature type="domain" description="PAS" evidence="6">
    <location>
        <begin position="696"/>
        <end position="741"/>
    </location>
</feature>
<comment type="cofactor">
    <cofactor evidence="1">
        <name>[4Fe-4S] cluster</name>
        <dbReference type="ChEBI" id="CHEBI:49883"/>
    </cofactor>
</comment>
<keyword evidence="2" id="KW-0949">S-adenosyl-L-methionine</keyword>
<dbReference type="InterPro" id="IPR043128">
    <property type="entry name" value="Rev_trsase/Diguanyl_cyclase"/>
</dbReference>
<evidence type="ECO:0000256" key="3">
    <source>
        <dbReference type="ARBA" id="ARBA00022723"/>
    </source>
</evidence>
<evidence type="ECO:0000313" key="11">
    <source>
        <dbReference type="Proteomes" id="UP001144110"/>
    </source>
</evidence>
<dbReference type="SUPFAM" id="SSF102114">
    <property type="entry name" value="Radical SAM enzymes"/>
    <property type="match status" value="1"/>
</dbReference>
<dbReference type="GO" id="GO:0051536">
    <property type="term" value="F:iron-sulfur cluster binding"/>
    <property type="evidence" value="ECO:0007669"/>
    <property type="project" value="UniProtKB-KW"/>
</dbReference>
<dbReference type="NCBIfam" id="TIGR00229">
    <property type="entry name" value="sensory_box"/>
    <property type="match status" value="2"/>
</dbReference>
<dbReference type="Pfam" id="PF13426">
    <property type="entry name" value="PAS_9"/>
    <property type="match status" value="2"/>
</dbReference>
<dbReference type="NCBIfam" id="TIGR00254">
    <property type="entry name" value="GGDEF"/>
    <property type="match status" value="1"/>
</dbReference>
<feature type="domain" description="GGDEF" evidence="8">
    <location>
        <begin position="846"/>
        <end position="978"/>
    </location>
</feature>
<dbReference type="PROSITE" id="PS51918">
    <property type="entry name" value="RADICAL_SAM"/>
    <property type="match status" value="1"/>
</dbReference>
<dbReference type="Pfam" id="PF13185">
    <property type="entry name" value="GAF_2"/>
    <property type="match status" value="1"/>
</dbReference>
<dbReference type="Pfam" id="PF04055">
    <property type="entry name" value="Radical_SAM"/>
    <property type="match status" value="1"/>
</dbReference>
<dbReference type="PROSITE" id="PS50883">
    <property type="entry name" value="EAL"/>
    <property type="match status" value="1"/>
</dbReference>
<dbReference type="InterPro" id="IPR058240">
    <property type="entry name" value="rSAM_sf"/>
</dbReference>
<dbReference type="SFLD" id="SFLDG01102">
    <property type="entry name" value="Uncharacterised_Radical_SAM_Su"/>
    <property type="match status" value="1"/>
</dbReference>
<organism evidence="10 11">
    <name type="scientific">Candidatus Thermodesulfobacterium syntrophicum</name>
    <dbReference type="NCBI Taxonomy" id="3060442"/>
    <lineage>
        <taxon>Bacteria</taxon>
        <taxon>Pseudomonadati</taxon>
        <taxon>Thermodesulfobacteriota</taxon>
        <taxon>Thermodesulfobacteria</taxon>
        <taxon>Thermodesulfobacteriales</taxon>
        <taxon>Thermodesulfobacteriaceae</taxon>
        <taxon>Thermodesulfobacterium</taxon>
    </lineage>
</organism>
<name>A0AAE3P4X9_9BACT</name>
<dbReference type="PANTHER" id="PTHR44757:SF2">
    <property type="entry name" value="BIOFILM ARCHITECTURE MAINTENANCE PROTEIN MBAA"/>
    <property type="match status" value="1"/>
</dbReference>
<evidence type="ECO:0000256" key="2">
    <source>
        <dbReference type="ARBA" id="ARBA00022691"/>
    </source>
</evidence>
<evidence type="ECO:0000259" key="6">
    <source>
        <dbReference type="PROSITE" id="PS50112"/>
    </source>
</evidence>
<gene>
    <name evidence="10" type="ORF">OD816_001358</name>
</gene>
<dbReference type="InterPro" id="IPR013785">
    <property type="entry name" value="Aldolase_TIM"/>
</dbReference>
<dbReference type="Gene3D" id="3.30.70.270">
    <property type="match status" value="1"/>
</dbReference>
<dbReference type="InterPro" id="IPR000014">
    <property type="entry name" value="PAS"/>
</dbReference>
<dbReference type="SMART" id="SM00091">
    <property type="entry name" value="PAS"/>
    <property type="match status" value="2"/>
</dbReference>
<dbReference type="SUPFAM" id="SSF141868">
    <property type="entry name" value="EAL domain-like"/>
    <property type="match status" value="1"/>
</dbReference>
<dbReference type="InterPro" id="IPR007197">
    <property type="entry name" value="rSAM"/>
</dbReference>
<dbReference type="PANTHER" id="PTHR44757">
    <property type="entry name" value="DIGUANYLATE CYCLASE DGCP"/>
    <property type="match status" value="1"/>
</dbReference>
<dbReference type="InterPro" id="IPR035965">
    <property type="entry name" value="PAS-like_dom_sf"/>
</dbReference>
<dbReference type="SUPFAM" id="SSF47781">
    <property type="entry name" value="RuvA domain 2-like"/>
    <property type="match status" value="1"/>
</dbReference>
<accession>A0AAE3P4X9</accession>
<dbReference type="InterPro" id="IPR023874">
    <property type="entry name" value="DNA_rSAM_put"/>
</dbReference>
<reference evidence="10" key="1">
    <citation type="submission" date="2022-11" db="EMBL/GenBank/DDBJ databases">
        <title>Candidatus Alkanophaga archaea from heated hydrothermal vent sediment oxidize petroleum alkanes.</title>
        <authorList>
            <person name="Zehnle H."/>
            <person name="Laso-Perez R."/>
            <person name="Lipp J."/>
            <person name="Teske A."/>
            <person name="Wegener G."/>
        </authorList>
    </citation>
    <scope>NUCLEOTIDE SEQUENCE</scope>
    <source>
        <strain evidence="10">MCA70</strain>
    </source>
</reference>
<dbReference type="InterPro" id="IPR006638">
    <property type="entry name" value="Elp3/MiaA/NifB-like_rSAM"/>
</dbReference>
<dbReference type="InterPro" id="IPR035919">
    <property type="entry name" value="EAL_sf"/>
</dbReference>
<proteinExistence type="predicted"/>
<dbReference type="InterPro" id="IPR001633">
    <property type="entry name" value="EAL_dom"/>
</dbReference>
<dbReference type="CDD" id="cd01948">
    <property type="entry name" value="EAL"/>
    <property type="match status" value="1"/>
</dbReference>
<dbReference type="SFLD" id="SFLDS00029">
    <property type="entry name" value="Radical_SAM"/>
    <property type="match status" value="1"/>
</dbReference>
<evidence type="ECO:0000256" key="5">
    <source>
        <dbReference type="ARBA" id="ARBA00023014"/>
    </source>
</evidence>
<dbReference type="Proteomes" id="UP001144110">
    <property type="component" value="Unassembled WGS sequence"/>
</dbReference>
<feature type="domain" description="Radical SAM core" evidence="9">
    <location>
        <begin position="50"/>
        <end position="275"/>
    </location>
</feature>
<comment type="caution">
    <text evidence="10">The sequence shown here is derived from an EMBL/GenBank/DDBJ whole genome shotgun (WGS) entry which is preliminary data.</text>
</comment>
<dbReference type="SUPFAM" id="SSF55785">
    <property type="entry name" value="PYP-like sensor domain (PAS domain)"/>
    <property type="match status" value="2"/>
</dbReference>
<dbReference type="InterPro" id="IPR003018">
    <property type="entry name" value="GAF"/>
</dbReference>